<protein>
    <submittedName>
        <fullName evidence="1">Uncharacterized protein</fullName>
    </submittedName>
</protein>
<evidence type="ECO:0000313" key="2">
    <source>
        <dbReference type="Proteomes" id="UP000035481"/>
    </source>
</evidence>
<dbReference type="AlphaFoldDB" id="A0A0G9H6I0"/>
<organism evidence="1 2">
    <name type="scientific">Dyella japonica DSM 16301</name>
    <dbReference type="NCBI Taxonomy" id="1440762"/>
    <lineage>
        <taxon>Bacteria</taxon>
        <taxon>Pseudomonadati</taxon>
        <taxon>Pseudomonadota</taxon>
        <taxon>Gammaproteobacteria</taxon>
        <taxon>Lysobacterales</taxon>
        <taxon>Rhodanobacteraceae</taxon>
        <taxon>Dyella</taxon>
    </lineage>
</organism>
<gene>
    <name evidence="1" type="ORF">Y882_02695</name>
</gene>
<evidence type="ECO:0000313" key="1">
    <source>
        <dbReference type="EMBL" id="KLD65445.1"/>
    </source>
</evidence>
<dbReference type="EMBL" id="JPLA01000006">
    <property type="protein sequence ID" value="KLD65445.1"/>
    <property type="molecule type" value="Genomic_DNA"/>
</dbReference>
<comment type="caution">
    <text evidence="1">The sequence shown here is derived from an EMBL/GenBank/DDBJ whole genome shotgun (WGS) entry which is preliminary data.</text>
</comment>
<proteinExistence type="predicted"/>
<dbReference type="OrthoDB" id="5675790at2"/>
<sequence length="183" mass="19965">MASTYGHRWASVCGDSPEHPTPGPLAGQLTDAGKVWAHELRGITGAEMRAALDRMSQVHIDFAPTAPEFRLLCLNVPPLSMVMLALDKGDEYGADVSAFCRLVWQFIRNRWGLDRLPELAREKAIAAAYKLAVRHRLALGELPPAPVALLESVKPAKPVRAAADFAAPFLEQCRQMINGRGDA</sequence>
<dbReference type="STRING" id="1440762.Y882_02695"/>
<reference evidence="1 2" key="1">
    <citation type="journal article" date="2015" name="Antonie Van Leeuwenhoek">
        <title>A phylogenomic and molecular marker based taxonomic framework for the order Xanthomonadales: proposal to transfer the families Algiphilaceae and Solimonadaceae to the order Nevskiales ord. nov. and to create a new family within the order Xanthomonadales, the family Rhodanobacteraceae fam. nov., containing the genus Rhodanobacter and its closest relatives.</title>
        <authorList>
            <person name="Naushad S."/>
            <person name="Adeolu M."/>
            <person name="Wong S."/>
            <person name="Sohail M."/>
            <person name="Schellhorn H.E."/>
            <person name="Gupta R.S."/>
        </authorList>
    </citation>
    <scope>NUCLEOTIDE SEQUENCE [LARGE SCALE GENOMIC DNA]</scope>
    <source>
        <strain evidence="1 2">DSM 16301</strain>
    </source>
</reference>
<name>A0A0G9H6I0_9GAMM</name>
<dbReference type="RefSeq" id="WP_156171307.1">
    <property type="nucleotide sequence ID" value="NZ_JPLA01000006.1"/>
</dbReference>
<accession>A0A0G9H6I0</accession>
<dbReference type="PATRIC" id="fig|1440762.4.peg.3320"/>
<dbReference type="Proteomes" id="UP000035481">
    <property type="component" value="Unassembled WGS sequence"/>
</dbReference>